<reference evidence="3" key="1">
    <citation type="submission" date="2016-10" db="EMBL/GenBank/DDBJ databases">
        <authorList>
            <person name="Varghese N."/>
            <person name="Submissions S."/>
        </authorList>
    </citation>
    <scope>NUCLEOTIDE SEQUENCE [LARGE SCALE GENOMIC DNA]</scope>
    <source>
        <strain evidence="3">JCM 14963</strain>
    </source>
</reference>
<protein>
    <submittedName>
        <fullName evidence="2">Uncharacterized protein</fullName>
    </submittedName>
</protein>
<dbReference type="AlphaFoldDB" id="A0A1H1LHJ1"/>
<dbReference type="Proteomes" id="UP000243413">
    <property type="component" value="Chromosome I"/>
</dbReference>
<feature type="region of interest" description="Disordered" evidence="1">
    <location>
        <begin position="1"/>
        <end position="22"/>
    </location>
</feature>
<evidence type="ECO:0000313" key="3">
    <source>
        <dbReference type="Proteomes" id="UP000243413"/>
    </source>
</evidence>
<evidence type="ECO:0000313" key="2">
    <source>
        <dbReference type="EMBL" id="SDR73976.1"/>
    </source>
</evidence>
<proteinExistence type="predicted"/>
<name>A0A1H1LHJ1_9GAMM</name>
<evidence type="ECO:0000256" key="1">
    <source>
        <dbReference type="SAM" id="MobiDB-lite"/>
    </source>
</evidence>
<accession>A0A1H1LHJ1</accession>
<gene>
    <name evidence="2" type="ORF">SAMN05216271_0236</name>
</gene>
<sequence>MTSDEKNQCQKRDVPQPRPERDFYMPAMPPFWLCRAVTRAARKLCRYFK</sequence>
<dbReference type="RefSeq" id="WP_157719266.1">
    <property type="nucleotide sequence ID" value="NZ_LT629763.1"/>
</dbReference>
<organism evidence="2 3">
    <name type="scientific">Halopseudomonas sabulinigri</name>
    <dbReference type="NCBI Taxonomy" id="472181"/>
    <lineage>
        <taxon>Bacteria</taxon>
        <taxon>Pseudomonadati</taxon>
        <taxon>Pseudomonadota</taxon>
        <taxon>Gammaproteobacteria</taxon>
        <taxon>Pseudomonadales</taxon>
        <taxon>Pseudomonadaceae</taxon>
        <taxon>Halopseudomonas</taxon>
    </lineage>
</organism>
<dbReference type="EMBL" id="LT629763">
    <property type="protein sequence ID" value="SDR73976.1"/>
    <property type="molecule type" value="Genomic_DNA"/>
</dbReference>
<dbReference type="OrthoDB" id="6173366at2"/>